<proteinExistence type="predicted"/>
<dbReference type="InterPro" id="IPR009057">
    <property type="entry name" value="Homeodomain-like_sf"/>
</dbReference>
<dbReference type="GO" id="GO:0003700">
    <property type="term" value="F:DNA-binding transcription factor activity"/>
    <property type="evidence" value="ECO:0007669"/>
    <property type="project" value="TreeGrafter"/>
</dbReference>
<dbReference type="Pfam" id="PF00440">
    <property type="entry name" value="TetR_N"/>
    <property type="match status" value="2"/>
</dbReference>
<dbReference type="GO" id="GO:0000976">
    <property type="term" value="F:transcription cis-regulatory region binding"/>
    <property type="evidence" value="ECO:0007669"/>
    <property type="project" value="TreeGrafter"/>
</dbReference>
<keyword evidence="2 4" id="KW-0238">DNA-binding</keyword>
<organism evidence="6 7">
    <name type="scientific">Antricoccus suffuscus</name>
    <dbReference type="NCBI Taxonomy" id="1629062"/>
    <lineage>
        <taxon>Bacteria</taxon>
        <taxon>Bacillati</taxon>
        <taxon>Actinomycetota</taxon>
        <taxon>Actinomycetes</taxon>
        <taxon>Geodermatophilales</taxon>
        <taxon>Antricoccaceae</taxon>
        <taxon>Antricoccus</taxon>
    </lineage>
</organism>
<dbReference type="PRINTS" id="PR00455">
    <property type="entry name" value="HTHTETR"/>
</dbReference>
<evidence type="ECO:0000256" key="1">
    <source>
        <dbReference type="ARBA" id="ARBA00023015"/>
    </source>
</evidence>
<dbReference type="PROSITE" id="PS50977">
    <property type="entry name" value="HTH_TETR_2"/>
    <property type="match status" value="2"/>
</dbReference>
<evidence type="ECO:0000256" key="3">
    <source>
        <dbReference type="ARBA" id="ARBA00023163"/>
    </source>
</evidence>
<dbReference type="SUPFAM" id="SSF46689">
    <property type="entry name" value="Homeodomain-like"/>
    <property type="match status" value="2"/>
</dbReference>
<dbReference type="EMBL" id="PVUE01000023">
    <property type="protein sequence ID" value="PRZ34771.1"/>
    <property type="molecule type" value="Genomic_DNA"/>
</dbReference>
<keyword evidence="1" id="KW-0805">Transcription regulation</keyword>
<dbReference type="PANTHER" id="PTHR30055">
    <property type="entry name" value="HTH-TYPE TRANSCRIPTIONAL REGULATOR RUTR"/>
    <property type="match status" value="1"/>
</dbReference>
<dbReference type="InterPro" id="IPR001647">
    <property type="entry name" value="HTH_TetR"/>
</dbReference>
<sequence>MAPTHSPGAGDRRIAFVEAAVPVFNRFGFRRASLTDLTAGAQTTGTSVYRHFASKEDLLAEVVRYGTASVRELVEATLAGTQSPDAKLRKFQVGLASLSVEKRAYGAVIHREIRNLDDPVAKDLRGDWHAIVGVLAELLAELRPEWSIWDAELMARVQFAIAASPSYTRKLRVPATKQRKITLRALQAATSSDCLVPQQRRPAPAVRDVAAFREHATTRAAILSCATRLFGECGFHNTGLEDIAEAAGVTVPTVYAYFKDKAALLIAGQLPGTGWLQASITNALSADTSSRERLLMAVRSYAEFGVRNTSLVAVLSHELQDIPDEETGRFGQKSYIGDLAGLLRADRPGIDASHASALVRAALGVVNEITRTRRYLGRPTLIDELAGLSARVIGS</sequence>
<feature type="DNA-binding region" description="H-T-H motif" evidence="4">
    <location>
        <begin position="33"/>
        <end position="52"/>
    </location>
</feature>
<evidence type="ECO:0000256" key="2">
    <source>
        <dbReference type="ARBA" id="ARBA00023125"/>
    </source>
</evidence>
<comment type="caution">
    <text evidence="6">The sequence shown here is derived from an EMBL/GenBank/DDBJ whole genome shotgun (WGS) entry which is preliminary data.</text>
</comment>
<accession>A0A2T0ZEN6</accession>
<gene>
    <name evidence="6" type="ORF">CLV47_1233</name>
</gene>
<dbReference type="Gene3D" id="1.10.10.60">
    <property type="entry name" value="Homeodomain-like"/>
    <property type="match status" value="2"/>
</dbReference>
<name>A0A2T0ZEN6_9ACTN</name>
<feature type="DNA-binding region" description="H-T-H motif" evidence="4">
    <location>
        <begin position="239"/>
        <end position="258"/>
    </location>
</feature>
<keyword evidence="7" id="KW-1185">Reference proteome</keyword>
<evidence type="ECO:0000259" key="5">
    <source>
        <dbReference type="PROSITE" id="PS50977"/>
    </source>
</evidence>
<feature type="domain" description="HTH tetR-type" evidence="5">
    <location>
        <begin position="216"/>
        <end position="276"/>
    </location>
</feature>
<dbReference type="RefSeq" id="WP_106350791.1">
    <property type="nucleotide sequence ID" value="NZ_PVUE01000023.1"/>
</dbReference>
<dbReference type="Proteomes" id="UP000237752">
    <property type="component" value="Unassembled WGS sequence"/>
</dbReference>
<protein>
    <submittedName>
        <fullName evidence="6">TetR family transcriptional regulator</fullName>
    </submittedName>
</protein>
<dbReference type="OrthoDB" id="4456617at2"/>
<feature type="domain" description="HTH tetR-type" evidence="5">
    <location>
        <begin position="10"/>
        <end position="70"/>
    </location>
</feature>
<reference evidence="6 7" key="1">
    <citation type="submission" date="2018-03" db="EMBL/GenBank/DDBJ databases">
        <title>Genomic Encyclopedia of Archaeal and Bacterial Type Strains, Phase II (KMG-II): from individual species to whole genera.</title>
        <authorList>
            <person name="Goeker M."/>
        </authorList>
    </citation>
    <scope>NUCLEOTIDE SEQUENCE [LARGE SCALE GENOMIC DNA]</scope>
    <source>
        <strain evidence="6 7">DSM 100065</strain>
    </source>
</reference>
<keyword evidence="3" id="KW-0804">Transcription</keyword>
<dbReference type="PANTHER" id="PTHR30055:SF234">
    <property type="entry name" value="HTH-TYPE TRANSCRIPTIONAL REGULATOR BETI"/>
    <property type="match status" value="1"/>
</dbReference>
<evidence type="ECO:0000313" key="6">
    <source>
        <dbReference type="EMBL" id="PRZ34771.1"/>
    </source>
</evidence>
<evidence type="ECO:0000256" key="4">
    <source>
        <dbReference type="PROSITE-ProRule" id="PRU00335"/>
    </source>
</evidence>
<dbReference type="InterPro" id="IPR050109">
    <property type="entry name" value="HTH-type_TetR-like_transc_reg"/>
</dbReference>
<evidence type="ECO:0000313" key="7">
    <source>
        <dbReference type="Proteomes" id="UP000237752"/>
    </source>
</evidence>
<dbReference type="AlphaFoldDB" id="A0A2T0ZEN6"/>
<dbReference type="Gene3D" id="1.10.357.10">
    <property type="entry name" value="Tetracycline Repressor, domain 2"/>
    <property type="match status" value="2"/>
</dbReference>